<dbReference type="PANTHER" id="PTHR13847">
    <property type="entry name" value="SARCOSINE DEHYDROGENASE-RELATED"/>
    <property type="match status" value="1"/>
</dbReference>
<evidence type="ECO:0000256" key="1">
    <source>
        <dbReference type="SAM" id="MobiDB-lite"/>
    </source>
</evidence>
<reference evidence="3 4" key="1">
    <citation type="submission" date="2016-10" db="EMBL/GenBank/DDBJ databases">
        <authorList>
            <person name="de Groot N.N."/>
        </authorList>
    </citation>
    <scope>NUCLEOTIDE SEQUENCE [LARGE SCALE GENOMIC DNA]</scope>
    <source>
        <strain evidence="3 4">CGMCC 4.1859</strain>
    </source>
</reference>
<evidence type="ECO:0000259" key="2">
    <source>
        <dbReference type="Pfam" id="PF01266"/>
    </source>
</evidence>
<feature type="region of interest" description="Disordered" evidence="1">
    <location>
        <begin position="1"/>
        <end position="23"/>
    </location>
</feature>
<organism evidence="3 4">
    <name type="scientific">Streptomyces griseoaurantiacus</name>
    <dbReference type="NCBI Taxonomy" id="68213"/>
    <lineage>
        <taxon>Bacteria</taxon>
        <taxon>Bacillati</taxon>
        <taxon>Actinomycetota</taxon>
        <taxon>Actinomycetes</taxon>
        <taxon>Kitasatosporales</taxon>
        <taxon>Streptomycetaceae</taxon>
        <taxon>Streptomyces</taxon>
        <taxon>Streptomyces aurantiacus group</taxon>
    </lineage>
</organism>
<dbReference type="Pfam" id="PF01266">
    <property type="entry name" value="DAO"/>
    <property type="match status" value="1"/>
</dbReference>
<name>A0A1G7UAK6_9ACTN</name>
<dbReference type="Gene3D" id="3.30.9.10">
    <property type="entry name" value="D-Amino Acid Oxidase, subunit A, domain 2"/>
    <property type="match status" value="1"/>
</dbReference>
<evidence type="ECO:0000313" key="4">
    <source>
        <dbReference type="Proteomes" id="UP000198614"/>
    </source>
</evidence>
<protein>
    <submittedName>
        <fullName evidence="3">Glycine/D-amino acid oxidase</fullName>
    </submittedName>
</protein>
<sequence>MAPGTTHRNAEPPGATGPWTRSLAGARPLPYWLDDPDRPDPEPALTAAESCDLLVVGGGYSGLWTALLAKERDPGRDVVLLEGRETGWAASGRNGGFCAASLTHGTANGLARWPREIRTLEKLGARNLDEIEEAVTRYGLDCDFARTGEIDVATAPHQTAELRARHEEARRHGLDEGVEYLDADRVRARVDSPTFLGGLYDPRGVALLDPARLAWGLKRACLAAGVRVYEHTPALTLRRYGAGMAVRTPYGSVRARRVALGTNVFPSLVRRVRPYTVPVYDYALTTEPLDPGRLASVGWAGREGLGDSANQFHYFRLTADNRILWGGYDAVYPYGGRVRAEYEHRPETYARLARHFFTCFPQLEGLRFTHAWGGAIDTCSRFSAFFGTAHGGRVAYAAGYTGLGVGATRFGAQVMLDLLAGERTERTSLEMVRSRPVPFPPEPFAWAGITLTKWSLARADEDGGRRNAWLRAMDRLGLGFDS</sequence>
<proteinExistence type="predicted"/>
<accession>A0A1G7UAK6</accession>
<dbReference type="AlphaFoldDB" id="A0A1G7UAK6"/>
<dbReference type="InterPro" id="IPR036188">
    <property type="entry name" value="FAD/NAD-bd_sf"/>
</dbReference>
<evidence type="ECO:0000313" key="3">
    <source>
        <dbReference type="EMBL" id="SDG44398.1"/>
    </source>
</evidence>
<dbReference type="PANTHER" id="PTHR13847:SF281">
    <property type="entry name" value="FAD DEPENDENT OXIDOREDUCTASE DOMAIN-CONTAINING PROTEIN"/>
    <property type="match status" value="1"/>
</dbReference>
<dbReference type="SUPFAM" id="SSF51905">
    <property type="entry name" value="FAD/NAD(P)-binding domain"/>
    <property type="match status" value="1"/>
</dbReference>
<dbReference type="GO" id="GO:0005737">
    <property type="term" value="C:cytoplasm"/>
    <property type="evidence" value="ECO:0007669"/>
    <property type="project" value="TreeGrafter"/>
</dbReference>
<dbReference type="InterPro" id="IPR006076">
    <property type="entry name" value="FAD-dep_OxRdtase"/>
</dbReference>
<dbReference type="Proteomes" id="UP000198614">
    <property type="component" value="Unassembled WGS sequence"/>
</dbReference>
<dbReference type="EMBL" id="FNAX01000020">
    <property type="protein sequence ID" value="SDG44398.1"/>
    <property type="molecule type" value="Genomic_DNA"/>
</dbReference>
<gene>
    <name evidence="3" type="ORF">SAMN05216260_12011</name>
</gene>
<dbReference type="OrthoDB" id="9805852at2"/>
<feature type="domain" description="FAD dependent oxidoreductase" evidence="2">
    <location>
        <begin position="52"/>
        <end position="416"/>
    </location>
</feature>
<dbReference type="Gene3D" id="3.50.50.60">
    <property type="entry name" value="FAD/NAD(P)-binding domain"/>
    <property type="match status" value="1"/>
</dbReference>